<sequence>MAIQEQQGASEQCVQRATQVPIMSPAGLPYGRSPQRDVLHESGADRAASDVVQQPELSRRAPTEVQAEAEVGKRGKYHEDTAVKRRCWPRQPICLDAWGKTSSDKHVQPQHEIRELREPFLRRVSYSSLDGREDSPRRDGGEQHEHSGQGSPAREQEELGSKSSSIVPELQPRTSRQYGQTRIDHAPSLQPSTDNENQDEEQQEPSRFRDLWFRRKSKPKQEARHRSDSSGDSVNTDQQPRIGNGAVPDAGVPEAHEHISDLHLQGRRPDQLPSTSGETDRVSIAESASRFVHPQTWMLWRRHQSGKADEDACGLNSQERILEHDVPATHQPKEAARPPDAAYVVEPAAEGVKADHGRSPNAGSIEHNHVGVTGATPAPELDLCSPAPTAVSKIRKRLRAMHHLQRAVDSFRGTKKSFDTF</sequence>
<protein>
    <submittedName>
        <fullName evidence="2">Uncharacterized protein</fullName>
    </submittedName>
</protein>
<feature type="compositionally biased region" description="Polar residues" evidence="1">
    <location>
        <begin position="230"/>
        <end position="241"/>
    </location>
</feature>
<evidence type="ECO:0000313" key="2">
    <source>
        <dbReference type="EMBL" id="KAH9826978.1"/>
    </source>
</evidence>
<reference evidence="2 3" key="1">
    <citation type="journal article" date="2018" name="IMA Fungus">
        <title>IMA Genome-F 10: Nine draft genome sequences of Claviceps purpurea s.lat., including C. arundinis, C. humidiphila, and C. cf. spartinae, pseudomolecules for the pitch canker pathogen Fusarium circinatum, draft genome of Davidsoniella eucalypti, Grosmannia galeiformis, Quambalaria eucalypti, and Teratosphaeria destructans.</title>
        <authorList>
            <person name="Wingfield B.D."/>
            <person name="Liu M."/>
            <person name="Nguyen H.D."/>
            <person name="Lane F.A."/>
            <person name="Morgan S.W."/>
            <person name="De Vos L."/>
            <person name="Wilken P.M."/>
            <person name="Duong T.A."/>
            <person name="Aylward J."/>
            <person name="Coetzee M.P."/>
            <person name="Dadej K."/>
            <person name="De Beer Z.W."/>
            <person name="Findlay W."/>
            <person name="Havenga M."/>
            <person name="Kolarik M."/>
            <person name="Menzies J.G."/>
            <person name="Naidoo K."/>
            <person name="Pochopski O."/>
            <person name="Shoukouhi P."/>
            <person name="Santana Q.C."/>
            <person name="Seifert K.A."/>
            <person name="Soal N."/>
            <person name="Steenkamp E.T."/>
            <person name="Tatham C.T."/>
            <person name="van der Nest M.A."/>
            <person name="Wingfield M.J."/>
        </authorList>
    </citation>
    <scope>NUCLEOTIDE SEQUENCE [LARGE SCALE GENOMIC DNA]</scope>
    <source>
        <strain evidence="2">CMW44962</strain>
    </source>
</reference>
<feature type="compositionally biased region" description="Basic and acidic residues" evidence="1">
    <location>
        <begin position="34"/>
        <end position="48"/>
    </location>
</feature>
<feature type="compositionally biased region" description="Basic and acidic residues" evidence="1">
    <location>
        <begin position="102"/>
        <end position="121"/>
    </location>
</feature>
<feature type="region of interest" description="Disordered" evidence="1">
    <location>
        <begin position="98"/>
        <end position="282"/>
    </location>
</feature>
<evidence type="ECO:0000256" key="1">
    <source>
        <dbReference type="SAM" id="MobiDB-lite"/>
    </source>
</evidence>
<feature type="region of interest" description="Disordered" evidence="1">
    <location>
        <begin position="353"/>
        <end position="385"/>
    </location>
</feature>
<proteinExistence type="predicted"/>
<reference evidence="2 3" key="2">
    <citation type="journal article" date="2021" name="Curr. Genet.">
        <title>Genetic response to nitrogen starvation in the aggressive Eucalyptus foliar pathogen Teratosphaeria destructans.</title>
        <authorList>
            <person name="Havenga M."/>
            <person name="Wingfield B.D."/>
            <person name="Wingfield M.J."/>
            <person name="Dreyer L.L."/>
            <person name="Roets F."/>
            <person name="Aylward J."/>
        </authorList>
    </citation>
    <scope>NUCLEOTIDE SEQUENCE [LARGE SCALE GENOMIC DNA]</scope>
    <source>
        <strain evidence="2">CMW44962</strain>
    </source>
</reference>
<keyword evidence="3" id="KW-1185">Reference proteome</keyword>
<name>A0A9W7SRG7_9PEZI</name>
<feature type="compositionally biased region" description="Basic and acidic residues" evidence="1">
    <location>
        <begin position="204"/>
        <end position="229"/>
    </location>
</feature>
<feature type="region of interest" description="Disordered" evidence="1">
    <location>
        <begin position="23"/>
        <end position="74"/>
    </location>
</feature>
<dbReference type="Proteomes" id="UP001138500">
    <property type="component" value="Unassembled WGS sequence"/>
</dbReference>
<comment type="caution">
    <text evidence="2">The sequence shown here is derived from an EMBL/GenBank/DDBJ whole genome shotgun (WGS) entry which is preliminary data.</text>
</comment>
<gene>
    <name evidence="2" type="ORF">Tdes44962_MAKER03209</name>
</gene>
<accession>A0A9W7SRG7</accession>
<dbReference type="AlphaFoldDB" id="A0A9W7SRG7"/>
<feature type="compositionally biased region" description="Basic and acidic residues" evidence="1">
    <location>
        <begin position="130"/>
        <end position="147"/>
    </location>
</feature>
<evidence type="ECO:0000313" key="3">
    <source>
        <dbReference type="Proteomes" id="UP001138500"/>
    </source>
</evidence>
<feature type="compositionally biased region" description="Polar residues" evidence="1">
    <location>
        <begin position="161"/>
        <end position="180"/>
    </location>
</feature>
<dbReference type="EMBL" id="RIBY02001934">
    <property type="protein sequence ID" value="KAH9826978.1"/>
    <property type="molecule type" value="Genomic_DNA"/>
</dbReference>
<organism evidence="2 3">
    <name type="scientific">Teratosphaeria destructans</name>
    <dbReference type="NCBI Taxonomy" id="418781"/>
    <lineage>
        <taxon>Eukaryota</taxon>
        <taxon>Fungi</taxon>
        <taxon>Dikarya</taxon>
        <taxon>Ascomycota</taxon>
        <taxon>Pezizomycotina</taxon>
        <taxon>Dothideomycetes</taxon>
        <taxon>Dothideomycetidae</taxon>
        <taxon>Mycosphaerellales</taxon>
        <taxon>Teratosphaeriaceae</taxon>
        <taxon>Teratosphaeria</taxon>
    </lineage>
</organism>